<reference evidence="8 9" key="1">
    <citation type="submission" date="2020-08" db="EMBL/GenBank/DDBJ databases">
        <title>Novel species isolated from subtropical streams in China.</title>
        <authorList>
            <person name="Lu H."/>
        </authorList>
    </citation>
    <scope>NUCLEOTIDE SEQUENCE [LARGE SCALE GENOMIC DNA]</scope>
    <source>
        <strain evidence="8 9">CCTCC AB 2015119</strain>
    </source>
</reference>
<keyword evidence="9" id="KW-1185">Reference proteome</keyword>
<dbReference type="PROSITE" id="PS00138">
    <property type="entry name" value="SUBTILASE_SER"/>
    <property type="match status" value="1"/>
</dbReference>
<evidence type="ECO:0000313" key="9">
    <source>
        <dbReference type="Proteomes" id="UP000637632"/>
    </source>
</evidence>
<dbReference type="InterPro" id="IPR022398">
    <property type="entry name" value="Peptidase_S8_His-AS"/>
</dbReference>
<name>A0ABR6XC50_9BURK</name>
<evidence type="ECO:0000256" key="6">
    <source>
        <dbReference type="SAM" id="SignalP"/>
    </source>
</evidence>
<feature type="signal peptide" evidence="6">
    <location>
        <begin position="1"/>
        <end position="26"/>
    </location>
</feature>
<dbReference type="PANTHER" id="PTHR43806:SF11">
    <property type="entry name" value="CEREVISIN-RELATED"/>
    <property type="match status" value="1"/>
</dbReference>
<organism evidence="8 9">
    <name type="scientific">Undibacterium aquatile</name>
    <dbReference type="NCBI Taxonomy" id="1537398"/>
    <lineage>
        <taxon>Bacteria</taxon>
        <taxon>Pseudomonadati</taxon>
        <taxon>Pseudomonadota</taxon>
        <taxon>Betaproteobacteria</taxon>
        <taxon>Burkholderiales</taxon>
        <taxon>Oxalobacteraceae</taxon>
        <taxon>Undibacterium</taxon>
    </lineage>
</organism>
<dbReference type="InterPro" id="IPR036852">
    <property type="entry name" value="Peptidase_S8/S53_dom_sf"/>
</dbReference>
<protein>
    <submittedName>
        <fullName evidence="8">S8 family peptidase</fullName>
    </submittedName>
</protein>
<keyword evidence="6" id="KW-0732">Signal</keyword>
<evidence type="ECO:0000256" key="4">
    <source>
        <dbReference type="ARBA" id="ARBA00022825"/>
    </source>
</evidence>
<dbReference type="InterPro" id="IPR023828">
    <property type="entry name" value="Peptidase_S8_Ser-AS"/>
</dbReference>
<dbReference type="InterPro" id="IPR015500">
    <property type="entry name" value="Peptidase_S8_subtilisin-rel"/>
</dbReference>
<evidence type="ECO:0000256" key="1">
    <source>
        <dbReference type="ARBA" id="ARBA00011073"/>
    </source>
</evidence>
<evidence type="ECO:0000259" key="7">
    <source>
        <dbReference type="Pfam" id="PF00082"/>
    </source>
</evidence>
<keyword evidence="3 5" id="KW-0378">Hydrolase</keyword>
<keyword evidence="4 5" id="KW-0720">Serine protease</keyword>
<dbReference type="SUPFAM" id="SSF52743">
    <property type="entry name" value="Subtilisin-like"/>
    <property type="match status" value="1"/>
</dbReference>
<evidence type="ECO:0000313" key="8">
    <source>
        <dbReference type="EMBL" id="MBC3810500.1"/>
    </source>
</evidence>
<dbReference type="PANTHER" id="PTHR43806">
    <property type="entry name" value="PEPTIDASE S8"/>
    <property type="match status" value="1"/>
</dbReference>
<dbReference type="InterPro" id="IPR000209">
    <property type="entry name" value="Peptidase_S8/S53_dom"/>
</dbReference>
<dbReference type="EMBL" id="JACOFT010000001">
    <property type="protein sequence ID" value="MBC3810500.1"/>
    <property type="molecule type" value="Genomic_DNA"/>
</dbReference>
<dbReference type="RefSeq" id="WP_190477333.1">
    <property type="nucleotide sequence ID" value="NZ_JACOFT010000001.1"/>
</dbReference>
<dbReference type="PROSITE" id="PS00137">
    <property type="entry name" value="SUBTILASE_HIS"/>
    <property type="match status" value="1"/>
</dbReference>
<dbReference type="InterPro" id="IPR050131">
    <property type="entry name" value="Peptidase_S8_subtilisin-like"/>
</dbReference>
<keyword evidence="2 5" id="KW-0645">Protease</keyword>
<feature type="active site" description="Charge relay system" evidence="5">
    <location>
        <position position="263"/>
    </location>
</feature>
<accession>A0ABR6XC50</accession>
<comment type="caution">
    <text evidence="8">The sequence shown here is derived from an EMBL/GenBank/DDBJ whole genome shotgun (WGS) entry which is preliminary data.</text>
</comment>
<proteinExistence type="inferred from homology"/>
<evidence type="ECO:0000256" key="5">
    <source>
        <dbReference type="PROSITE-ProRule" id="PRU01240"/>
    </source>
</evidence>
<dbReference type="Gene3D" id="3.40.50.200">
    <property type="entry name" value="Peptidase S8/S53 domain"/>
    <property type="match status" value="1"/>
</dbReference>
<feature type="chain" id="PRO_5046657158" evidence="6">
    <location>
        <begin position="27"/>
        <end position="502"/>
    </location>
</feature>
<dbReference type="PRINTS" id="PR00723">
    <property type="entry name" value="SUBTILISIN"/>
</dbReference>
<dbReference type="CDD" id="cd07496">
    <property type="entry name" value="Peptidases_S8_13"/>
    <property type="match status" value="1"/>
</dbReference>
<dbReference type="InterPro" id="IPR034176">
    <property type="entry name" value="Peptidases_S8_13"/>
</dbReference>
<gene>
    <name evidence="8" type="ORF">H8K26_03525</name>
</gene>
<dbReference type="PROSITE" id="PS51892">
    <property type="entry name" value="SUBTILASE"/>
    <property type="match status" value="1"/>
</dbReference>
<evidence type="ECO:0000256" key="3">
    <source>
        <dbReference type="ARBA" id="ARBA00022801"/>
    </source>
</evidence>
<feature type="domain" description="Peptidase S8/S53" evidence="7">
    <location>
        <begin position="179"/>
        <end position="476"/>
    </location>
</feature>
<dbReference type="Pfam" id="PF00082">
    <property type="entry name" value="Peptidase_S8"/>
    <property type="match status" value="1"/>
</dbReference>
<feature type="active site" description="Charge relay system" evidence="5">
    <location>
        <position position="188"/>
    </location>
</feature>
<comment type="similarity">
    <text evidence="1 5">Belongs to the peptidase S8 family.</text>
</comment>
<dbReference type="Proteomes" id="UP000637632">
    <property type="component" value="Unassembled WGS sequence"/>
</dbReference>
<feature type="active site" description="Charge relay system" evidence="5">
    <location>
        <position position="442"/>
    </location>
</feature>
<evidence type="ECO:0000256" key="2">
    <source>
        <dbReference type="ARBA" id="ARBA00022670"/>
    </source>
</evidence>
<sequence>MKFFAFKAKPLIAAILGTMICASAHATVREQDNTTATPRREAENLTQIIVKYRNERSNANEAASLSGNKAALAQVQTQRISALQSVARTYNATFALKRQIVTGGWVYRANTALKPSQMMALAAKLQAADRSIEYAEPDYILRPAYTPTDPLFTSQWDMQESATQPGGLNLSAAWDISKGDKVTVAVIDTGYRPHPDLLQNLIPAPGGSANQYGYNFISKASTARITLPKDVSSARGPDAIDLGDWVEKTDTDCPSHAQDSSWHGTHVAGTIAAAANGTGITGVAPNARILPLRALGKCGGESSDIADAVAWAAGLHIEGVPDNTNKANVINLSLGGTHACSKTNAAAYQSAIANGAVIVVAAGNEALDARLSSPANCPGVITVASNSITGGRASYSNYGATVSVTAPGGGFTTAADRILSTLPSGKTVATDDTTYGLMAGTSQATPHVAGVIALMMAVNPKLTSAQVRSILIKTARPAPANCPGCGAGIVDATAAVKAASGN</sequence>